<evidence type="ECO:0000259" key="1">
    <source>
        <dbReference type="SMART" id="SM00471"/>
    </source>
</evidence>
<dbReference type="GO" id="GO:0008893">
    <property type="term" value="F:guanosine-3',5'-bis(diphosphate) 3'-diphosphatase activity"/>
    <property type="evidence" value="ECO:0007669"/>
    <property type="project" value="TreeGrafter"/>
</dbReference>
<sequence>MIPNTDLFHKALRLASWAHYGQITKFGDPYITHPTAAAYEVTAAFMAGEKADLDLAVVTALLHDVVEKSDITLKDIKRDFGKAVAEGVSAMTKNVELPKEEQLRDSLMRILEQPKEIAMAKLADRISSMLPPPPEWEDSKIKTILENAKMIHQMLGESSKYLSKRLQQRIKCYENALEKRR</sequence>
<dbReference type="PANTHER" id="PTHR46246">
    <property type="entry name" value="GUANOSINE-3',5'-BIS(DIPHOSPHATE) 3'-PYROPHOSPHOHYDROLASE MESH1"/>
    <property type="match status" value="1"/>
</dbReference>
<dbReference type="Pfam" id="PF13328">
    <property type="entry name" value="HD_4"/>
    <property type="match status" value="1"/>
</dbReference>
<gene>
    <name evidence="2" type="ORF">SAMN05216234_1175</name>
</gene>
<dbReference type="PANTHER" id="PTHR46246:SF1">
    <property type="entry name" value="GUANOSINE-3',5'-BIS(DIPHOSPHATE) 3'-PYROPHOSPHOHYDROLASE MESH1"/>
    <property type="match status" value="1"/>
</dbReference>
<dbReference type="SMART" id="SM00471">
    <property type="entry name" value="HDc"/>
    <property type="match status" value="1"/>
</dbReference>
<dbReference type="Proteomes" id="UP000199227">
    <property type="component" value="Unassembled WGS sequence"/>
</dbReference>
<dbReference type="OrthoDB" id="9802385at2"/>
<evidence type="ECO:0000313" key="2">
    <source>
        <dbReference type="EMBL" id="SFP37651.1"/>
    </source>
</evidence>
<feature type="domain" description="HD/PDEase" evidence="1">
    <location>
        <begin position="26"/>
        <end position="138"/>
    </location>
</feature>
<accession>A0A1I5PVH8</accession>
<dbReference type="InterPro" id="IPR003607">
    <property type="entry name" value="HD/PDEase_dom"/>
</dbReference>
<reference evidence="2 3" key="1">
    <citation type="submission" date="2016-10" db="EMBL/GenBank/DDBJ databases">
        <authorList>
            <person name="de Groot N.N."/>
        </authorList>
    </citation>
    <scope>NUCLEOTIDE SEQUENCE [LARGE SCALE GENOMIC DNA]</scope>
    <source>
        <strain evidence="2 3">EP1-55-1</strain>
    </source>
</reference>
<dbReference type="EMBL" id="FOXB01000017">
    <property type="protein sequence ID" value="SFP37651.1"/>
    <property type="molecule type" value="Genomic_DNA"/>
</dbReference>
<keyword evidence="3" id="KW-1185">Reference proteome</keyword>
<dbReference type="STRING" id="223786.SAMN05216234_1175"/>
<dbReference type="RefSeq" id="WP_092912355.1">
    <property type="nucleotide sequence ID" value="NZ_FOXB01000017.1"/>
</dbReference>
<dbReference type="SUPFAM" id="SSF109604">
    <property type="entry name" value="HD-domain/PDEase-like"/>
    <property type="match status" value="1"/>
</dbReference>
<proteinExistence type="predicted"/>
<evidence type="ECO:0000313" key="3">
    <source>
        <dbReference type="Proteomes" id="UP000199227"/>
    </source>
</evidence>
<dbReference type="InterPro" id="IPR052194">
    <property type="entry name" value="MESH1"/>
</dbReference>
<dbReference type="AlphaFoldDB" id="A0A1I5PVH8"/>
<name>A0A1I5PVH8_9BACT</name>
<organism evidence="2 3">
    <name type="scientific">Hydrogenimonas thermophila</name>
    <dbReference type="NCBI Taxonomy" id="223786"/>
    <lineage>
        <taxon>Bacteria</taxon>
        <taxon>Pseudomonadati</taxon>
        <taxon>Campylobacterota</taxon>
        <taxon>Epsilonproteobacteria</taxon>
        <taxon>Campylobacterales</taxon>
        <taxon>Hydrogenimonadaceae</taxon>
        <taxon>Hydrogenimonas</taxon>
    </lineage>
</organism>
<protein>
    <submittedName>
        <fullName evidence="2">HD domain-containing protein</fullName>
    </submittedName>
</protein>
<dbReference type="Gene3D" id="1.10.3210.10">
    <property type="entry name" value="Hypothetical protein af1432"/>
    <property type="match status" value="1"/>
</dbReference>